<keyword evidence="2" id="KW-1185">Reference proteome</keyword>
<dbReference type="EMBL" id="FPCH01000002">
    <property type="protein sequence ID" value="SFV32230.1"/>
    <property type="molecule type" value="Genomic_DNA"/>
</dbReference>
<dbReference type="AlphaFoldDB" id="A0A1I7NC20"/>
<gene>
    <name evidence="1" type="ORF">SAMN04488557_1525</name>
</gene>
<dbReference type="OrthoDB" id="7933249at2"/>
<proteinExistence type="predicted"/>
<reference evidence="2" key="1">
    <citation type="submission" date="2016-10" db="EMBL/GenBank/DDBJ databases">
        <authorList>
            <person name="Varghese N."/>
            <person name="Submissions S."/>
        </authorList>
    </citation>
    <scope>NUCLEOTIDE SEQUENCE [LARGE SCALE GENOMIC DNA]</scope>
    <source>
        <strain evidence="2">DSM 1565</strain>
    </source>
</reference>
<evidence type="ECO:0000313" key="1">
    <source>
        <dbReference type="EMBL" id="SFV32230.1"/>
    </source>
</evidence>
<dbReference type="RefSeq" id="WP_092866733.1">
    <property type="nucleotide sequence ID" value="NZ_FPCH01000002.1"/>
</dbReference>
<dbReference type="Proteomes" id="UP000199423">
    <property type="component" value="Unassembled WGS sequence"/>
</dbReference>
<sequence>MTDQQPIAAQTRVFIACSEEFRNRKAIMEALGSIFLDTIDGQREYFYFDCPALTEIFDDGVFNRSAFRRLNSGDPKDASTLRSLNFTHIVAGGDDTFVKALVSNLGAPEAAIVRLM</sequence>
<name>A0A1I7NC20_9HYPH</name>
<dbReference type="STRING" id="51670.SAMN04488557_1525"/>
<accession>A0A1I7NC20</accession>
<protein>
    <submittedName>
        <fullName evidence="1">Uncharacterized protein</fullName>
    </submittedName>
</protein>
<evidence type="ECO:0000313" key="2">
    <source>
        <dbReference type="Proteomes" id="UP000199423"/>
    </source>
</evidence>
<organism evidence="1 2">
    <name type="scientific">Hyphomicrobium facile</name>
    <dbReference type="NCBI Taxonomy" id="51670"/>
    <lineage>
        <taxon>Bacteria</taxon>
        <taxon>Pseudomonadati</taxon>
        <taxon>Pseudomonadota</taxon>
        <taxon>Alphaproteobacteria</taxon>
        <taxon>Hyphomicrobiales</taxon>
        <taxon>Hyphomicrobiaceae</taxon>
        <taxon>Hyphomicrobium</taxon>
    </lineage>
</organism>